<reference evidence="1" key="1">
    <citation type="submission" date="2021-08" db="EMBL/GenBank/DDBJ databases">
        <title>Novel anaerobic bacterium isolated from sea squirt in East Sea, Republic of Korea.</title>
        <authorList>
            <person name="Nguyen T.H."/>
            <person name="Li Z."/>
            <person name="Lee Y.-J."/>
            <person name="Ko J."/>
            <person name="Kim S.-G."/>
        </authorList>
    </citation>
    <scope>NUCLEOTIDE SEQUENCE</scope>
    <source>
        <strain evidence="1">KCTC 25031</strain>
    </source>
</reference>
<name>A0AC61NQ37_9BACT</name>
<proteinExistence type="predicted"/>
<evidence type="ECO:0000313" key="2">
    <source>
        <dbReference type="Proteomes" id="UP000826212"/>
    </source>
</evidence>
<protein>
    <submittedName>
        <fullName evidence="1">FprA family A-type flavoprotein</fullName>
    </submittedName>
</protein>
<dbReference type="EMBL" id="CP081303">
    <property type="protein sequence ID" value="QZE15769.1"/>
    <property type="molecule type" value="Genomic_DNA"/>
</dbReference>
<dbReference type="Proteomes" id="UP000826212">
    <property type="component" value="Chromosome"/>
</dbReference>
<sequence>MHQVKISDDIFHVGVNDRRSERFENYWPLDKGIAYNSYLIVDEKIALLDTLERAFIDEYIDNIKNVIGDREVDYLIINHMEPDHSGAIRAIVKEFPNITFVGNKKTFPMLESFYKFTENTLEIKDGENLSLGKHNLQFHTIPMVHWPETMVTYETTTKTLFSADAFGSFGALNGGIFDDELDLSYYEEEMMRYFTNIVGKYCPHTQKALRKLDGLEIKTIAALHGPIWRSHIDMILEKYEKWSTYQSDKGVVIVYGTMYGNTEKMAETIARQLAVRGVKNVRVYDASKTHPSYIISDIFKFKGFIIGSCAYNNEMFPTVETLVNKIKHMGIKKKSLGVFGSFAWNGGGVKNLMKFAEDIKWEVVANPVEEKGSLKEDKFQQCVDLANAMADQLEAEFGA</sequence>
<organism evidence="1 2">
    <name type="scientific">Halosquirtibacter laminarini</name>
    <dbReference type="NCBI Taxonomy" id="3374600"/>
    <lineage>
        <taxon>Bacteria</taxon>
        <taxon>Pseudomonadati</taxon>
        <taxon>Bacteroidota</taxon>
        <taxon>Bacteroidia</taxon>
        <taxon>Marinilabiliales</taxon>
        <taxon>Prolixibacteraceae</taxon>
        <taxon>Halosquirtibacter</taxon>
    </lineage>
</organism>
<gene>
    <name evidence="1" type="ORF">K4L44_08025</name>
</gene>
<evidence type="ECO:0000313" key="1">
    <source>
        <dbReference type="EMBL" id="QZE15769.1"/>
    </source>
</evidence>
<accession>A0AC61NQ37</accession>
<keyword evidence="2" id="KW-1185">Reference proteome</keyword>